<dbReference type="SUPFAM" id="SSF53955">
    <property type="entry name" value="Lysozyme-like"/>
    <property type="match status" value="1"/>
</dbReference>
<dbReference type="AlphaFoldDB" id="A0A512JHV8"/>
<dbReference type="EMBL" id="BJZV01000005">
    <property type="protein sequence ID" value="GEP09462.1"/>
    <property type="molecule type" value="Genomic_DNA"/>
</dbReference>
<evidence type="ECO:0000256" key="1">
    <source>
        <dbReference type="SAM" id="MobiDB-lite"/>
    </source>
</evidence>
<evidence type="ECO:0000313" key="2">
    <source>
        <dbReference type="EMBL" id="GEP09462.1"/>
    </source>
</evidence>
<gene>
    <name evidence="2" type="ORF">MGN01_13070</name>
</gene>
<proteinExistence type="predicted"/>
<dbReference type="InterPro" id="IPR023346">
    <property type="entry name" value="Lysozyme-like_dom_sf"/>
</dbReference>
<sequence>MFLFTNAPVGTRDTGSTVGGGRTITGTAGPANGSVVDAIRSGAESSGVGFEYLLATAKRESGLDPTAKAATSSASGLFQFIDQTWLGTMKTAGARLGLSSYADAITARSDGTYSVADAATKQQILDLRRDPRVASAMAGALTQRNRDALGTALGREPTSGDLYAAHVLGAKGAATLINSAQVSPARPAASDLPEAAASNRSLFYDKAGRARGSAELYAMLSTSTAGGQSAVAGTANVPEAATAYASLDDGLRSLFQTDRRQGAISAGVAKLWQNRSTGTETARSAPTYFPRSDAEPTMTASEPETTGAIGAVDTSATAANAIIVPLPPRRPSALQLQQRALPASAKVAATPTAPAEEPPATVTPAAAEPAKAGSGGFLDFLSTLGLRNGQ</sequence>
<evidence type="ECO:0008006" key="4">
    <source>
        <dbReference type="Google" id="ProtNLM"/>
    </source>
</evidence>
<organism evidence="2 3">
    <name type="scientific">Methylobacterium gnaphalii</name>
    <dbReference type="NCBI Taxonomy" id="1010610"/>
    <lineage>
        <taxon>Bacteria</taxon>
        <taxon>Pseudomonadati</taxon>
        <taxon>Pseudomonadota</taxon>
        <taxon>Alphaproteobacteria</taxon>
        <taxon>Hyphomicrobiales</taxon>
        <taxon>Methylobacteriaceae</taxon>
        <taxon>Methylobacterium</taxon>
    </lineage>
</organism>
<dbReference type="Proteomes" id="UP000321750">
    <property type="component" value="Unassembled WGS sequence"/>
</dbReference>
<dbReference type="RefSeq" id="WP_174804561.1">
    <property type="nucleotide sequence ID" value="NZ_BJZV01000005.1"/>
</dbReference>
<feature type="compositionally biased region" description="Low complexity" evidence="1">
    <location>
        <begin position="345"/>
        <end position="372"/>
    </location>
</feature>
<dbReference type="Gene3D" id="1.10.530.10">
    <property type="match status" value="1"/>
</dbReference>
<name>A0A512JHV8_9HYPH</name>
<keyword evidence="3" id="KW-1185">Reference proteome</keyword>
<comment type="caution">
    <text evidence="2">The sequence shown here is derived from an EMBL/GenBank/DDBJ whole genome shotgun (WGS) entry which is preliminary data.</text>
</comment>
<evidence type="ECO:0000313" key="3">
    <source>
        <dbReference type="Proteomes" id="UP000321750"/>
    </source>
</evidence>
<reference evidence="2 3" key="1">
    <citation type="submission" date="2019-07" db="EMBL/GenBank/DDBJ databases">
        <title>Whole genome shotgun sequence of Methylobacterium gnaphalii NBRC 107716.</title>
        <authorList>
            <person name="Hosoyama A."/>
            <person name="Uohara A."/>
            <person name="Ohji S."/>
            <person name="Ichikawa N."/>
        </authorList>
    </citation>
    <scope>NUCLEOTIDE SEQUENCE [LARGE SCALE GENOMIC DNA]</scope>
    <source>
        <strain evidence="2 3">NBRC 107716</strain>
    </source>
</reference>
<accession>A0A512JHV8</accession>
<feature type="region of interest" description="Disordered" evidence="1">
    <location>
        <begin position="277"/>
        <end position="302"/>
    </location>
</feature>
<protein>
    <recommendedName>
        <fullName evidence="4">Transglycosylase SLT domain-containing protein</fullName>
    </recommendedName>
</protein>
<feature type="region of interest" description="Disordered" evidence="1">
    <location>
        <begin position="345"/>
        <end position="374"/>
    </location>
</feature>